<comment type="caution">
    <text evidence="1">The sequence shown here is derived from an EMBL/GenBank/DDBJ whole genome shotgun (WGS) entry which is preliminary data.</text>
</comment>
<reference evidence="1 2" key="1">
    <citation type="journal article" date="2016" name="Sci. Rep.">
        <title>Metabolic traits of an uncultured archaeal lineage -MSBL1- from brine pools of the Red Sea.</title>
        <authorList>
            <person name="Mwirichia R."/>
            <person name="Alam I."/>
            <person name="Rashid M."/>
            <person name="Vinu M."/>
            <person name="Ba-Alawi W."/>
            <person name="Anthony Kamau A."/>
            <person name="Kamanda Ngugi D."/>
            <person name="Goker M."/>
            <person name="Klenk H.P."/>
            <person name="Bajic V."/>
            <person name="Stingl U."/>
        </authorList>
    </citation>
    <scope>NUCLEOTIDE SEQUENCE [LARGE SCALE GENOMIC DNA]</scope>
    <source>
        <strain evidence="1">SCGC-AAA382A03</strain>
    </source>
</reference>
<dbReference type="EMBL" id="LHYC01000005">
    <property type="protein sequence ID" value="KXB05665.1"/>
    <property type="molecule type" value="Genomic_DNA"/>
</dbReference>
<name>A0A133VGX2_9EURY</name>
<protein>
    <submittedName>
        <fullName evidence="1">Uncharacterized protein</fullName>
    </submittedName>
</protein>
<keyword evidence="2" id="KW-1185">Reference proteome</keyword>
<dbReference type="Proteomes" id="UP000070549">
    <property type="component" value="Unassembled WGS sequence"/>
</dbReference>
<dbReference type="AlphaFoldDB" id="A0A133VGX2"/>
<evidence type="ECO:0000313" key="2">
    <source>
        <dbReference type="Proteomes" id="UP000070549"/>
    </source>
</evidence>
<evidence type="ECO:0000313" key="1">
    <source>
        <dbReference type="EMBL" id="KXB05665.1"/>
    </source>
</evidence>
<feature type="non-terminal residue" evidence="1">
    <location>
        <position position="1"/>
    </location>
</feature>
<accession>A0A133VGX2</accession>
<gene>
    <name evidence="1" type="ORF">AKJ49_00315</name>
</gene>
<proteinExistence type="predicted"/>
<organism evidence="1 2">
    <name type="scientific">candidate division MSBL1 archaeon SCGC-AAA382A03</name>
    <dbReference type="NCBI Taxonomy" id="1698278"/>
    <lineage>
        <taxon>Archaea</taxon>
        <taxon>Methanobacteriati</taxon>
        <taxon>Methanobacteriota</taxon>
        <taxon>candidate division MSBL1</taxon>
    </lineage>
</organism>
<sequence length="246" mass="28349">KELESKTEQALNCLGLKPENSESSLPDYLKNKANLEKSIKSIYKQCLSVHPLHNSFSFFVSSFQNTPKGYLKRVYSLAEDIDKTAKILGAEPLLDIDDDQWVPYTYREDDLGSALSNMISVVENGFTKIIAYGPNPFEFLFKNVEDPNKGFREYADEKLNEIDWSFPDYVSKFDSNPRYNKASWYGRKYKADGEKFVKYKSQSSTGNVRTRECKISVPRVLSDLTPALFLNKLQLEVDSWIKIMER</sequence>